<evidence type="ECO:0008006" key="4">
    <source>
        <dbReference type="Google" id="ProtNLM"/>
    </source>
</evidence>
<protein>
    <recommendedName>
        <fullName evidence="4">Lipoprotein</fullName>
    </recommendedName>
</protein>
<sequence length="117" mass="12876">MIYRFLVLTVLLLSLAACAPVMMNGEVTSEKGTSLGTVEMTANKRPELEAYTIKAQLPDETVFNGDIKYHEKSVTLYSHDGVSMKCNFELKDQLKKFEGGGEGSCTTSDGQKLTVKF</sequence>
<dbReference type="Proteomes" id="UP000002601">
    <property type="component" value="Chromosome"/>
</dbReference>
<proteinExistence type="predicted"/>
<evidence type="ECO:0000256" key="1">
    <source>
        <dbReference type="SAM" id="SignalP"/>
    </source>
</evidence>
<dbReference type="KEGG" id="dsa:Desal_3773"/>
<gene>
    <name evidence="2" type="ordered locus">Desal_3773</name>
</gene>
<reference evidence="2 3" key="1">
    <citation type="submission" date="2009-06" db="EMBL/GenBank/DDBJ databases">
        <title>Complete sequence of Desulfovibrio salexigens DSM 2638.</title>
        <authorList>
            <consortium name="US DOE Joint Genome Institute"/>
            <person name="Lucas S."/>
            <person name="Copeland A."/>
            <person name="Lapidus A."/>
            <person name="Glavina del Rio T."/>
            <person name="Tice H."/>
            <person name="Bruce D."/>
            <person name="Goodwin L."/>
            <person name="Pitluck S."/>
            <person name="Munk A.C."/>
            <person name="Brettin T."/>
            <person name="Detter J.C."/>
            <person name="Han C."/>
            <person name="Tapia R."/>
            <person name="Larimer F."/>
            <person name="Land M."/>
            <person name="Hauser L."/>
            <person name="Kyrpides N."/>
            <person name="Anderson I."/>
            <person name="Wall J.D."/>
            <person name="Arkin A.P."/>
            <person name="Dehal P."/>
            <person name="Chivian D."/>
            <person name="Giles B."/>
            <person name="Hazen T.C."/>
        </authorList>
    </citation>
    <scope>NUCLEOTIDE SEQUENCE [LARGE SCALE GENOMIC DNA]</scope>
    <source>
        <strain evidence="3">ATCC 14822 / DSM 2638 / NCIMB 8403 / VKM B-1763</strain>
    </source>
</reference>
<name>C6BUM4_MARSD</name>
<dbReference type="OrthoDB" id="5458564at2"/>
<organism evidence="2 3">
    <name type="scientific">Maridesulfovibrio salexigens (strain ATCC 14822 / DSM 2638 / NCIMB 8403 / VKM B-1763)</name>
    <name type="common">Desulfovibrio salexigens</name>
    <dbReference type="NCBI Taxonomy" id="526222"/>
    <lineage>
        <taxon>Bacteria</taxon>
        <taxon>Pseudomonadati</taxon>
        <taxon>Thermodesulfobacteriota</taxon>
        <taxon>Desulfovibrionia</taxon>
        <taxon>Desulfovibrionales</taxon>
        <taxon>Desulfovibrionaceae</taxon>
        <taxon>Maridesulfovibrio</taxon>
    </lineage>
</organism>
<keyword evidence="1" id="KW-0732">Signal</keyword>
<keyword evidence="3" id="KW-1185">Reference proteome</keyword>
<dbReference type="RefSeq" id="WP_015853634.1">
    <property type="nucleotide sequence ID" value="NC_012881.1"/>
</dbReference>
<evidence type="ECO:0000313" key="2">
    <source>
        <dbReference type="EMBL" id="ACS81818.1"/>
    </source>
</evidence>
<dbReference type="eggNOG" id="ENOG5031GK3">
    <property type="taxonomic scope" value="Bacteria"/>
</dbReference>
<dbReference type="STRING" id="526222.Desal_3773"/>
<dbReference type="PROSITE" id="PS51257">
    <property type="entry name" value="PROKAR_LIPOPROTEIN"/>
    <property type="match status" value="1"/>
</dbReference>
<dbReference type="EMBL" id="CP001649">
    <property type="protein sequence ID" value="ACS81818.1"/>
    <property type="molecule type" value="Genomic_DNA"/>
</dbReference>
<dbReference type="AlphaFoldDB" id="C6BUM4"/>
<evidence type="ECO:0000313" key="3">
    <source>
        <dbReference type="Proteomes" id="UP000002601"/>
    </source>
</evidence>
<feature type="signal peptide" evidence="1">
    <location>
        <begin position="1"/>
        <end position="19"/>
    </location>
</feature>
<dbReference type="HOGENOM" id="CLU_2080956_0_0_7"/>
<accession>C6BUM4</accession>
<feature type="chain" id="PRO_5002961291" description="Lipoprotein" evidence="1">
    <location>
        <begin position="20"/>
        <end position="117"/>
    </location>
</feature>